<reference evidence="3 4" key="1">
    <citation type="submission" date="2018-06" db="EMBL/GenBank/DDBJ databases">
        <authorList>
            <consortium name="Pathogen Informatics"/>
            <person name="Doyle S."/>
        </authorList>
    </citation>
    <scope>NUCLEOTIDE SEQUENCE [LARGE SCALE GENOMIC DNA]</scope>
    <source>
        <strain evidence="3 4">NCTC12020</strain>
    </source>
</reference>
<dbReference type="CDD" id="cd07067">
    <property type="entry name" value="HP_PGM_like"/>
    <property type="match status" value="1"/>
</dbReference>
<dbReference type="AlphaFoldDB" id="A0A380NK10"/>
<keyword evidence="4" id="KW-1185">Reference proteome</keyword>
<evidence type="ECO:0000256" key="2">
    <source>
        <dbReference type="ARBA" id="ARBA00023235"/>
    </source>
</evidence>
<dbReference type="SMART" id="SM00855">
    <property type="entry name" value="PGAM"/>
    <property type="match status" value="1"/>
</dbReference>
<name>A0A380NK10_9FIRM</name>
<dbReference type="PANTHER" id="PTHR48100:SF1">
    <property type="entry name" value="HISTIDINE PHOSPHATASE FAMILY PROTEIN-RELATED"/>
    <property type="match status" value="1"/>
</dbReference>
<dbReference type="InterPro" id="IPR013078">
    <property type="entry name" value="His_Pase_superF_clade-1"/>
</dbReference>
<sequence>MATIYLIRHGESAANAGLKTEATDLIPLTPLGHEQARTVPSRLPNTLDYIIHSTYLRTKETAQPTIQVHPQTAVEEWALVREFTYLDPSLCVGTTMEERRPLVDDFWGRLDPNLQVSPEVESFGQFITRVKLAHKKLEERFASTEAVVALFTHALFMKAFFQVLEQPTAPASKLMAEFFDCPVIHNCDILTYNLP</sequence>
<dbReference type="PROSITE" id="PS00175">
    <property type="entry name" value="PG_MUTASE"/>
    <property type="match status" value="1"/>
</dbReference>
<organism evidence="3 4">
    <name type="scientific">Veillonella criceti</name>
    <dbReference type="NCBI Taxonomy" id="103891"/>
    <lineage>
        <taxon>Bacteria</taxon>
        <taxon>Bacillati</taxon>
        <taxon>Bacillota</taxon>
        <taxon>Negativicutes</taxon>
        <taxon>Veillonellales</taxon>
        <taxon>Veillonellaceae</taxon>
        <taxon>Veillonella</taxon>
    </lineage>
</organism>
<dbReference type="GO" id="GO:0005737">
    <property type="term" value="C:cytoplasm"/>
    <property type="evidence" value="ECO:0007669"/>
    <property type="project" value="TreeGrafter"/>
</dbReference>
<proteinExistence type="predicted"/>
<dbReference type="PANTHER" id="PTHR48100">
    <property type="entry name" value="BROAD-SPECIFICITY PHOSPHATASE YOR283W-RELATED"/>
    <property type="match status" value="1"/>
</dbReference>
<dbReference type="EMBL" id="UHIO01000001">
    <property type="protein sequence ID" value="SUP41360.1"/>
    <property type="molecule type" value="Genomic_DNA"/>
</dbReference>
<evidence type="ECO:0000313" key="3">
    <source>
        <dbReference type="EMBL" id="SUP41360.1"/>
    </source>
</evidence>
<evidence type="ECO:0000313" key="4">
    <source>
        <dbReference type="Proteomes" id="UP000255367"/>
    </source>
</evidence>
<dbReference type="Pfam" id="PF00300">
    <property type="entry name" value="His_Phos_1"/>
    <property type="match status" value="1"/>
</dbReference>
<dbReference type="InterPro" id="IPR029033">
    <property type="entry name" value="His_PPase_superfam"/>
</dbReference>
<accession>A0A380NK10</accession>
<dbReference type="GO" id="GO:0016791">
    <property type="term" value="F:phosphatase activity"/>
    <property type="evidence" value="ECO:0007669"/>
    <property type="project" value="TreeGrafter"/>
</dbReference>
<dbReference type="InterPro" id="IPR050275">
    <property type="entry name" value="PGM_Phosphatase"/>
</dbReference>
<dbReference type="RefSeq" id="WP_172460542.1">
    <property type="nucleotide sequence ID" value="NZ_UHIO01000001.1"/>
</dbReference>
<keyword evidence="2" id="KW-0413">Isomerase</keyword>
<dbReference type="Gene3D" id="3.40.50.1240">
    <property type="entry name" value="Phosphoglycerate mutase-like"/>
    <property type="match status" value="1"/>
</dbReference>
<protein>
    <submittedName>
        <fullName evidence="3">Alpha-ribazole phosphatase</fullName>
    </submittedName>
</protein>
<dbReference type="SUPFAM" id="SSF53254">
    <property type="entry name" value="Phosphoglycerate mutase-like"/>
    <property type="match status" value="1"/>
</dbReference>
<keyword evidence="1" id="KW-0324">Glycolysis</keyword>
<evidence type="ECO:0000256" key="1">
    <source>
        <dbReference type="ARBA" id="ARBA00023152"/>
    </source>
</evidence>
<dbReference type="Proteomes" id="UP000255367">
    <property type="component" value="Unassembled WGS sequence"/>
</dbReference>
<dbReference type="InterPro" id="IPR001345">
    <property type="entry name" value="PG/BPGM_mutase_AS"/>
</dbReference>
<gene>
    <name evidence="3" type="ORF">NCTC12020_00549</name>
</gene>